<dbReference type="GO" id="GO:0016020">
    <property type="term" value="C:membrane"/>
    <property type="evidence" value="ECO:0007669"/>
    <property type="project" value="UniProtKB-SubCell"/>
</dbReference>
<proteinExistence type="inferred from homology"/>
<gene>
    <name evidence="7" type="ORF">IV203_016182</name>
</gene>
<dbReference type="OrthoDB" id="430207at2759"/>
<evidence type="ECO:0000256" key="4">
    <source>
        <dbReference type="ARBA" id="ARBA00022989"/>
    </source>
</evidence>
<comment type="caution">
    <text evidence="7">The sequence shown here is derived from an EMBL/GenBank/DDBJ whole genome shotgun (WGS) entry which is preliminary data.</text>
</comment>
<keyword evidence="8" id="KW-1185">Reference proteome</keyword>
<dbReference type="Pfam" id="PF04117">
    <property type="entry name" value="Mpv17_PMP22"/>
    <property type="match status" value="1"/>
</dbReference>
<evidence type="ECO:0000256" key="5">
    <source>
        <dbReference type="ARBA" id="ARBA00023136"/>
    </source>
</evidence>
<name>A0A9K3KPI9_9STRA</name>
<evidence type="ECO:0000256" key="6">
    <source>
        <dbReference type="RuleBase" id="RU363053"/>
    </source>
</evidence>
<evidence type="ECO:0000256" key="1">
    <source>
        <dbReference type="ARBA" id="ARBA00004141"/>
    </source>
</evidence>
<dbReference type="Proteomes" id="UP000693970">
    <property type="component" value="Unassembled WGS sequence"/>
</dbReference>
<reference evidence="7" key="1">
    <citation type="journal article" date="2021" name="Sci. Rep.">
        <title>Diploid genomic architecture of Nitzschia inconspicua, an elite biomass production diatom.</title>
        <authorList>
            <person name="Oliver A."/>
            <person name="Podell S."/>
            <person name="Pinowska A."/>
            <person name="Traller J.C."/>
            <person name="Smith S.R."/>
            <person name="McClure R."/>
            <person name="Beliaev A."/>
            <person name="Bohutskyi P."/>
            <person name="Hill E.A."/>
            <person name="Rabines A."/>
            <person name="Zheng H."/>
            <person name="Allen L.Z."/>
            <person name="Kuo A."/>
            <person name="Grigoriev I.V."/>
            <person name="Allen A.E."/>
            <person name="Hazlebeck D."/>
            <person name="Allen E.E."/>
        </authorList>
    </citation>
    <scope>NUCLEOTIDE SEQUENCE</scope>
    <source>
        <strain evidence="7">Hildebrandi</strain>
    </source>
</reference>
<reference evidence="7" key="2">
    <citation type="submission" date="2021-04" db="EMBL/GenBank/DDBJ databases">
        <authorList>
            <person name="Podell S."/>
        </authorList>
    </citation>
    <scope>NUCLEOTIDE SEQUENCE</scope>
    <source>
        <strain evidence="7">Hildebrandi</strain>
    </source>
</reference>
<dbReference type="AlphaFoldDB" id="A0A9K3KPI9"/>
<evidence type="ECO:0000256" key="2">
    <source>
        <dbReference type="ARBA" id="ARBA00006824"/>
    </source>
</evidence>
<comment type="similarity">
    <text evidence="2 6">Belongs to the peroxisomal membrane protein PXMP2/4 family.</text>
</comment>
<evidence type="ECO:0000256" key="3">
    <source>
        <dbReference type="ARBA" id="ARBA00022692"/>
    </source>
</evidence>
<dbReference type="InterPro" id="IPR007248">
    <property type="entry name" value="Mpv17_PMP22"/>
</dbReference>
<dbReference type="EMBL" id="JAGRRH010000020">
    <property type="protein sequence ID" value="KAG7347477.1"/>
    <property type="molecule type" value="Genomic_DNA"/>
</dbReference>
<keyword evidence="4" id="KW-1133">Transmembrane helix</keyword>
<dbReference type="GO" id="GO:0005737">
    <property type="term" value="C:cytoplasm"/>
    <property type="evidence" value="ECO:0007669"/>
    <property type="project" value="TreeGrafter"/>
</dbReference>
<protein>
    <submittedName>
        <fullName evidence="7">Mpv17 / PMP22 family protein</fullName>
    </submittedName>
</protein>
<dbReference type="PANTHER" id="PTHR11266">
    <property type="entry name" value="PEROXISOMAL MEMBRANE PROTEIN 2, PXMP2 MPV17"/>
    <property type="match status" value="1"/>
</dbReference>
<evidence type="ECO:0000313" key="7">
    <source>
        <dbReference type="EMBL" id="KAG7347477.1"/>
    </source>
</evidence>
<organism evidence="7 8">
    <name type="scientific">Nitzschia inconspicua</name>
    <dbReference type="NCBI Taxonomy" id="303405"/>
    <lineage>
        <taxon>Eukaryota</taxon>
        <taxon>Sar</taxon>
        <taxon>Stramenopiles</taxon>
        <taxon>Ochrophyta</taxon>
        <taxon>Bacillariophyta</taxon>
        <taxon>Bacillariophyceae</taxon>
        <taxon>Bacillariophycidae</taxon>
        <taxon>Bacillariales</taxon>
        <taxon>Bacillariaceae</taxon>
        <taxon>Nitzschia</taxon>
    </lineage>
</organism>
<dbReference type="PANTHER" id="PTHR11266:SF17">
    <property type="entry name" value="PROTEIN MPV17"/>
    <property type="match status" value="1"/>
</dbReference>
<keyword evidence="3" id="KW-0812">Transmembrane</keyword>
<keyword evidence="5" id="KW-0472">Membrane</keyword>
<accession>A0A9K3KPI9</accession>
<sequence>MVSFNKESFIRIVSLLATLGTSLAFSLGPIEIQSTFESLNHALPHINSAAHALPHARTAASTLHHGGFDPLSTYKELLKIHPLPTKMITGATLAVCGDAIAQSKVKETDYDKQRASSFAVFDMAYRALQHNAFPVIVAACHGQYLGSLPGLRDSFDASQLAAMEQTLASQLGIVPFLYYPAFFALTGAIQGLTPSGAITRAKDNFLPLMKRNLLFWIPVQFIQFGYIQEDLQIPFLSVCGLAWTFILSMSAGNAKTYTAEKEVEKAMLANTQVSVEETTVVHLPALAALEEEEEMSVVRASAKPVPPSPVLAEAR</sequence>
<evidence type="ECO:0000313" key="8">
    <source>
        <dbReference type="Proteomes" id="UP000693970"/>
    </source>
</evidence>
<comment type="subcellular location">
    <subcellularLocation>
        <location evidence="1">Membrane</location>
        <topology evidence="1">Multi-pass membrane protein</topology>
    </subcellularLocation>
</comment>